<gene>
    <name evidence="1" type="ORF">CIW82_16060</name>
</gene>
<evidence type="ECO:0000313" key="2">
    <source>
        <dbReference type="Proteomes" id="UP000220394"/>
    </source>
</evidence>
<dbReference type="EMBL" id="CP022699">
    <property type="protein sequence ID" value="ATJ91959.1"/>
    <property type="molecule type" value="Genomic_DNA"/>
</dbReference>
<name>A0A291PKF9_9PROT</name>
<reference evidence="1 2" key="1">
    <citation type="submission" date="2017-08" db="EMBL/GenBank/DDBJ databases">
        <title>Complete Genome Sequence of Acetobacter tropicalis Oregon-R-modENCODE STRAIN BDGP1, an acetic acid bacterium isolated from Drosophila melanogaster gut.</title>
        <authorList>
            <person name="Wan K.H."/>
            <person name="Yu C."/>
            <person name="Park S."/>
            <person name="Hammonds A.S."/>
            <person name="Booth B.W."/>
            <person name="Celniker S.E."/>
        </authorList>
    </citation>
    <scope>NUCLEOTIDE SEQUENCE [LARGE SCALE GENOMIC DNA]</scope>
    <source>
        <strain evidence="1 2">BDGP1</strain>
    </source>
</reference>
<accession>A0A291PKF9</accession>
<dbReference type="KEGG" id="ato:CIW82_16060"/>
<dbReference type="AlphaFoldDB" id="A0A291PKF9"/>
<protein>
    <submittedName>
        <fullName evidence="1">Uncharacterized protein</fullName>
    </submittedName>
</protein>
<proteinExistence type="predicted"/>
<evidence type="ECO:0000313" key="1">
    <source>
        <dbReference type="EMBL" id="ATJ91959.1"/>
    </source>
</evidence>
<sequence>MWAQLPQVRQPQPEHRARPTIHSERALLEPVQQQGLFSPELNGLSLFCGVCGAAWTLRVQPPIHRSPLLQWQRVRLRQELRFRSPLPLQELPWPLSCGVGGRFF</sequence>
<organism evidence="1 2">
    <name type="scientific">Acetobacter tropicalis</name>
    <dbReference type="NCBI Taxonomy" id="104102"/>
    <lineage>
        <taxon>Bacteria</taxon>
        <taxon>Pseudomonadati</taxon>
        <taxon>Pseudomonadota</taxon>
        <taxon>Alphaproteobacteria</taxon>
        <taxon>Acetobacterales</taxon>
        <taxon>Acetobacteraceae</taxon>
        <taxon>Acetobacter</taxon>
    </lineage>
</organism>
<dbReference type="Proteomes" id="UP000220394">
    <property type="component" value="Chromosome"/>
</dbReference>